<name>A0A426RQA7_9SPHN</name>
<dbReference type="Proteomes" id="UP000268553">
    <property type="component" value="Unassembled WGS sequence"/>
</dbReference>
<evidence type="ECO:0000256" key="7">
    <source>
        <dbReference type="ARBA" id="ARBA00023136"/>
    </source>
</evidence>
<dbReference type="AlphaFoldDB" id="A0A426RQA7"/>
<feature type="transmembrane region" description="Helical" evidence="8">
    <location>
        <begin position="166"/>
        <end position="185"/>
    </location>
</feature>
<evidence type="ECO:0000256" key="5">
    <source>
        <dbReference type="ARBA" id="ARBA00022692"/>
    </source>
</evidence>
<keyword evidence="6 8" id="KW-1133">Transmembrane helix</keyword>
<dbReference type="Pfam" id="PF01925">
    <property type="entry name" value="TauE"/>
    <property type="match status" value="1"/>
</dbReference>
<sequence>MNLPTDILFYIVAGAAVILVGLAKGGFAGLGAAAIPLLALVMDPVAAAGMLLPILMVQDIVSVWAFRDSYDARTLLLTLPGAVVGIFMGWYLASVIPADAVRGFVGVIALAFGTYRLLPLLGRSVKLSGPAPEWMGTIMGGVAGFTSQIAHAGGPPFQIWALSRNFPHLVFIGTSSIFFAIINWFKVPAYAALGQFNMQNMTLTAIFLPLAILSTLAGVRLVKRVSPARFNVIINLLMVLIGAELIRQAIW</sequence>
<dbReference type="OrthoDB" id="7028171at2"/>
<proteinExistence type="inferred from homology"/>
<dbReference type="GO" id="GO:0005886">
    <property type="term" value="C:plasma membrane"/>
    <property type="evidence" value="ECO:0007669"/>
    <property type="project" value="UniProtKB-SubCell"/>
</dbReference>
<evidence type="ECO:0000313" key="9">
    <source>
        <dbReference type="EMBL" id="RRQ51175.1"/>
    </source>
</evidence>
<evidence type="ECO:0000256" key="2">
    <source>
        <dbReference type="ARBA" id="ARBA00009142"/>
    </source>
</evidence>
<keyword evidence="3" id="KW-0813">Transport</keyword>
<feature type="transmembrane region" description="Helical" evidence="8">
    <location>
        <begin position="100"/>
        <end position="118"/>
    </location>
</feature>
<evidence type="ECO:0000256" key="8">
    <source>
        <dbReference type="RuleBase" id="RU363041"/>
    </source>
</evidence>
<reference evidence="9 10" key="1">
    <citation type="submission" date="2018-12" db="EMBL/GenBank/DDBJ databases">
        <authorList>
            <person name="Kim S.-J."/>
            <person name="Jung G.-Y."/>
        </authorList>
    </citation>
    <scope>NUCLEOTIDE SEQUENCE [LARGE SCALE GENOMIC DNA]</scope>
    <source>
        <strain evidence="9 10">03SU3-P</strain>
    </source>
</reference>
<dbReference type="PANTHER" id="PTHR30269:SF37">
    <property type="entry name" value="MEMBRANE TRANSPORTER PROTEIN"/>
    <property type="match status" value="1"/>
</dbReference>
<accession>A0A426RQA7</accession>
<evidence type="ECO:0000256" key="4">
    <source>
        <dbReference type="ARBA" id="ARBA00022475"/>
    </source>
</evidence>
<dbReference type="EMBL" id="RWJI01000002">
    <property type="protein sequence ID" value="RRQ51175.1"/>
    <property type="molecule type" value="Genomic_DNA"/>
</dbReference>
<evidence type="ECO:0000256" key="3">
    <source>
        <dbReference type="ARBA" id="ARBA00022448"/>
    </source>
</evidence>
<keyword evidence="7 8" id="KW-0472">Membrane</keyword>
<keyword evidence="5 8" id="KW-0812">Transmembrane</keyword>
<feature type="transmembrane region" description="Helical" evidence="8">
    <location>
        <begin position="205"/>
        <end position="223"/>
    </location>
</feature>
<evidence type="ECO:0000256" key="6">
    <source>
        <dbReference type="ARBA" id="ARBA00022989"/>
    </source>
</evidence>
<dbReference type="PANTHER" id="PTHR30269">
    <property type="entry name" value="TRANSMEMBRANE PROTEIN YFCA"/>
    <property type="match status" value="1"/>
</dbReference>
<comment type="caution">
    <text evidence="9">The sequence shown here is derived from an EMBL/GenBank/DDBJ whole genome shotgun (WGS) entry which is preliminary data.</text>
</comment>
<comment type="similarity">
    <text evidence="2 8">Belongs to the 4-toluene sulfonate uptake permease (TSUP) (TC 2.A.102) family.</text>
</comment>
<gene>
    <name evidence="9" type="ORF">D7D48_09360</name>
</gene>
<comment type="subcellular location">
    <subcellularLocation>
        <location evidence="1 8">Cell membrane</location>
        <topology evidence="1 8">Multi-pass membrane protein</topology>
    </subcellularLocation>
</comment>
<feature type="transmembrane region" description="Helical" evidence="8">
    <location>
        <begin position="75"/>
        <end position="94"/>
    </location>
</feature>
<keyword evidence="4 8" id="KW-1003">Cell membrane</keyword>
<feature type="transmembrane region" description="Helical" evidence="8">
    <location>
        <begin position="33"/>
        <end position="55"/>
    </location>
</feature>
<protein>
    <recommendedName>
        <fullName evidence="8">Probable membrane transporter protein</fullName>
    </recommendedName>
</protein>
<organism evidence="9 10">
    <name type="scientific">Sphingorhabdus wooponensis</name>
    <dbReference type="NCBI Taxonomy" id="940136"/>
    <lineage>
        <taxon>Bacteria</taxon>
        <taxon>Pseudomonadati</taxon>
        <taxon>Pseudomonadota</taxon>
        <taxon>Alphaproteobacteria</taxon>
        <taxon>Sphingomonadales</taxon>
        <taxon>Sphingomonadaceae</taxon>
        <taxon>Sphingorhabdus</taxon>
    </lineage>
</organism>
<dbReference type="InterPro" id="IPR002781">
    <property type="entry name" value="TM_pro_TauE-like"/>
</dbReference>
<evidence type="ECO:0000313" key="10">
    <source>
        <dbReference type="Proteomes" id="UP000268553"/>
    </source>
</evidence>
<evidence type="ECO:0000256" key="1">
    <source>
        <dbReference type="ARBA" id="ARBA00004651"/>
    </source>
</evidence>
<feature type="transmembrane region" description="Helical" evidence="8">
    <location>
        <begin position="7"/>
        <end position="27"/>
    </location>
</feature>
<keyword evidence="10" id="KW-1185">Reference proteome</keyword>
<dbReference type="RefSeq" id="WP_125231150.1">
    <property type="nucleotide sequence ID" value="NZ_RWJI01000002.1"/>
</dbReference>
<feature type="transmembrane region" description="Helical" evidence="8">
    <location>
        <begin position="230"/>
        <end position="250"/>
    </location>
</feature>
<dbReference type="InterPro" id="IPR052017">
    <property type="entry name" value="TSUP"/>
</dbReference>